<protein>
    <submittedName>
        <fullName evidence="1">Uncharacterized protein</fullName>
    </submittedName>
</protein>
<dbReference type="Proteomes" id="UP000606974">
    <property type="component" value="Unassembled WGS sequence"/>
</dbReference>
<proteinExistence type="predicted"/>
<reference evidence="1" key="1">
    <citation type="submission" date="2020-02" db="EMBL/GenBank/DDBJ databases">
        <authorList>
            <person name="Palmer J.M."/>
        </authorList>
    </citation>
    <scope>NUCLEOTIDE SEQUENCE</scope>
    <source>
        <strain evidence="1">EPUS1.4</strain>
        <tissue evidence="1">Thallus</tissue>
    </source>
</reference>
<keyword evidence="2" id="KW-1185">Reference proteome</keyword>
<sequence>MTSQTKGWMKNCTLHELEAVIARLSDAECNDQGHYPFQNWQLLRRYLYNHAGFKRDESVDPTGRSLLTSDPNITIPYNISRGFDMEERDVPTFYRTSAQGKHVRDIHILVGVAQVKQEEDMPANITLAFVRRDKLLQHQRKEHGGLWEHRRDQISLHNVKFDEGRILQGCRLRKLSVEGERMCLASRREMHEANETS</sequence>
<evidence type="ECO:0000313" key="2">
    <source>
        <dbReference type="Proteomes" id="UP000606974"/>
    </source>
</evidence>
<name>A0A8H7AB32_9EURO</name>
<gene>
    <name evidence="1" type="ORF">GJ744_002566</name>
</gene>
<comment type="caution">
    <text evidence="1">The sequence shown here is derived from an EMBL/GenBank/DDBJ whole genome shotgun (WGS) entry which is preliminary data.</text>
</comment>
<dbReference type="AlphaFoldDB" id="A0A8H7AB32"/>
<evidence type="ECO:0000313" key="1">
    <source>
        <dbReference type="EMBL" id="KAF7504244.1"/>
    </source>
</evidence>
<accession>A0A8H7AB32</accession>
<organism evidence="1 2">
    <name type="scientific">Endocarpon pusillum</name>
    <dbReference type="NCBI Taxonomy" id="364733"/>
    <lineage>
        <taxon>Eukaryota</taxon>
        <taxon>Fungi</taxon>
        <taxon>Dikarya</taxon>
        <taxon>Ascomycota</taxon>
        <taxon>Pezizomycotina</taxon>
        <taxon>Eurotiomycetes</taxon>
        <taxon>Chaetothyriomycetidae</taxon>
        <taxon>Verrucariales</taxon>
        <taxon>Verrucariaceae</taxon>
        <taxon>Endocarpon</taxon>
    </lineage>
</organism>
<dbReference type="EMBL" id="JAACFV010000144">
    <property type="protein sequence ID" value="KAF7504244.1"/>
    <property type="molecule type" value="Genomic_DNA"/>
</dbReference>